<dbReference type="KEGG" id="smai:EXU30_05345"/>
<feature type="signal peptide" evidence="6">
    <location>
        <begin position="1"/>
        <end position="27"/>
    </location>
</feature>
<evidence type="ECO:0000256" key="1">
    <source>
        <dbReference type="ARBA" id="ARBA00000085"/>
    </source>
</evidence>
<dbReference type="NCBIfam" id="TIGR00229">
    <property type="entry name" value="sensory_box"/>
    <property type="match status" value="1"/>
</dbReference>
<dbReference type="PROSITE" id="PS50109">
    <property type="entry name" value="HIS_KIN"/>
    <property type="match status" value="1"/>
</dbReference>
<dbReference type="Pfam" id="PF02518">
    <property type="entry name" value="HATPase_c"/>
    <property type="match status" value="1"/>
</dbReference>
<dbReference type="InterPro" id="IPR013783">
    <property type="entry name" value="Ig-like_fold"/>
</dbReference>
<reference evidence="9 10" key="1">
    <citation type="submission" date="2019-02" db="EMBL/GenBank/DDBJ databases">
        <title>Shewanella sp. D4-2 isolated from Dokdo Island.</title>
        <authorList>
            <person name="Baek K."/>
        </authorList>
    </citation>
    <scope>NUCLEOTIDE SEQUENCE [LARGE SCALE GENOMIC DNA]</scope>
    <source>
        <strain evidence="9 10">D4-2</strain>
    </source>
</reference>
<dbReference type="AlphaFoldDB" id="A0A411PFD1"/>
<dbReference type="InterPro" id="IPR000014">
    <property type="entry name" value="PAS"/>
</dbReference>
<keyword evidence="6" id="KW-0732">Signal</keyword>
<keyword evidence="5" id="KW-0812">Transmembrane</keyword>
<dbReference type="InterPro" id="IPR036890">
    <property type="entry name" value="HATPase_C_sf"/>
</dbReference>
<keyword evidence="5" id="KW-0472">Membrane</keyword>
<dbReference type="InterPro" id="IPR004358">
    <property type="entry name" value="Sig_transdc_His_kin-like_C"/>
</dbReference>
<keyword evidence="5" id="KW-1133">Transmembrane helix</keyword>
<keyword evidence="10" id="KW-1185">Reference proteome</keyword>
<dbReference type="Gene3D" id="1.10.287.130">
    <property type="match status" value="1"/>
</dbReference>
<dbReference type="PRINTS" id="PR00344">
    <property type="entry name" value="BCTRLSENSOR"/>
</dbReference>
<feature type="domain" description="PAC" evidence="8">
    <location>
        <begin position="903"/>
        <end position="958"/>
    </location>
</feature>
<dbReference type="PROSITE" id="PS50113">
    <property type="entry name" value="PAC"/>
    <property type="match status" value="1"/>
</dbReference>
<keyword evidence="4" id="KW-0175">Coiled coil</keyword>
<organism evidence="9 10">
    <name type="scientific">Shewanella maritima</name>
    <dbReference type="NCBI Taxonomy" id="2520507"/>
    <lineage>
        <taxon>Bacteria</taxon>
        <taxon>Pseudomonadati</taxon>
        <taxon>Pseudomonadota</taxon>
        <taxon>Gammaproteobacteria</taxon>
        <taxon>Alteromonadales</taxon>
        <taxon>Shewanellaceae</taxon>
        <taxon>Shewanella</taxon>
    </lineage>
</organism>
<feature type="transmembrane region" description="Helical" evidence="5">
    <location>
        <begin position="795"/>
        <end position="813"/>
    </location>
</feature>
<protein>
    <recommendedName>
        <fullName evidence="2">histidine kinase</fullName>
        <ecNumber evidence="2">2.7.13.3</ecNumber>
    </recommendedName>
</protein>
<evidence type="ECO:0000259" key="7">
    <source>
        <dbReference type="PROSITE" id="PS50109"/>
    </source>
</evidence>
<dbReference type="InterPro" id="IPR011110">
    <property type="entry name" value="Reg_prop"/>
</dbReference>
<dbReference type="Gene3D" id="2.130.10.10">
    <property type="entry name" value="YVTN repeat-like/Quinoprotein amine dehydrogenase"/>
    <property type="match status" value="2"/>
</dbReference>
<dbReference type="InterPro" id="IPR013655">
    <property type="entry name" value="PAS_fold_3"/>
</dbReference>
<dbReference type="InterPro" id="IPR003594">
    <property type="entry name" value="HATPase_dom"/>
</dbReference>
<dbReference type="InterPro" id="IPR015943">
    <property type="entry name" value="WD40/YVTN_repeat-like_dom_sf"/>
</dbReference>
<evidence type="ECO:0000256" key="5">
    <source>
        <dbReference type="SAM" id="Phobius"/>
    </source>
</evidence>
<dbReference type="Pfam" id="PF07495">
    <property type="entry name" value="Y_Y_Y"/>
    <property type="match status" value="1"/>
</dbReference>
<dbReference type="PANTHER" id="PTHR43547">
    <property type="entry name" value="TWO-COMPONENT HISTIDINE KINASE"/>
    <property type="match status" value="1"/>
</dbReference>
<dbReference type="RefSeq" id="WP_130598160.1">
    <property type="nucleotide sequence ID" value="NZ_CP036200.1"/>
</dbReference>
<dbReference type="PANTHER" id="PTHR43547:SF2">
    <property type="entry name" value="HYBRID SIGNAL TRANSDUCTION HISTIDINE KINASE C"/>
    <property type="match status" value="1"/>
</dbReference>
<feature type="chain" id="PRO_5019116162" description="histidine kinase" evidence="6">
    <location>
        <begin position="28"/>
        <end position="1235"/>
    </location>
</feature>
<dbReference type="Gene3D" id="2.60.40.10">
    <property type="entry name" value="Immunoglobulins"/>
    <property type="match status" value="1"/>
</dbReference>
<dbReference type="Proteomes" id="UP000291106">
    <property type="component" value="Chromosome"/>
</dbReference>
<evidence type="ECO:0000313" key="10">
    <source>
        <dbReference type="Proteomes" id="UP000291106"/>
    </source>
</evidence>
<keyword evidence="3" id="KW-0597">Phosphoprotein</keyword>
<proteinExistence type="predicted"/>
<dbReference type="CDD" id="cd00130">
    <property type="entry name" value="PAS"/>
    <property type="match status" value="1"/>
</dbReference>
<dbReference type="SUPFAM" id="SSF63829">
    <property type="entry name" value="Calcium-dependent phosphotriesterase"/>
    <property type="match status" value="4"/>
</dbReference>
<dbReference type="SMART" id="SM00387">
    <property type="entry name" value="HATPase_c"/>
    <property type="match status" value="1"/>
</dbReference>
<gene>
    <name evidence="9" type="ORF">EXU30_05345</name>
</gene>
<feature type="domain" description="Histidine kinase" evidence="7">
    <location>
        <begin position="996"/>
        <end position="1227"/>
    </location>
</feature>
<evidence type="ECO:0000259" key="8">
    <source>
        <dbReference type="PROSITE" id="PS50113"/>
    </source>
</evidence>
<evidence type="ECO:0000256" key="2">
    <source>
        <dbReference type="ARBA" id="ARBA00012438"/>
    </source>
</evidence>
<evidence type="ECO:0000256" key="3">
    <source>
        <dbReference type="ARBA" id="ARBA00022553"/>
    </source>
</evidence>
<evidence type="ECO:0000256" key="6">
    <source>
        <dbReference type="SAM" id="SignalP"/>
    </source>
</evidence>
<feature type="coiled-coil region" evidence="4">
    <location>
        <begin position="946"/>
        <end position="980"/>
    </location>
</feature>
<dbReference type="EMBL" id="CP036200">
    <property type="protein sequence ID" value="QBF82188.1"/>
    <property type="molecule type" value="Genomic_DNA"/>
</dbReference>
<dbReference type="InterPro" id="IPR011123">
    <property type="entry name" value="Y_Y_Y"/>
</dbReference>
<dbReference type="InterPro" id="IPR000700">
    <property type="entry name" value="PAS-assoc_C"/>
</dbReference>
<dbReference type="OrthoDB" id="9772100at2"/>
<dbReference type="GO" id="GO:0000155">
    <property type="term" value="F:phosphorelay sensor kinase activity"/>
    <property type="evidence" value="ECO:0007669"/>
    <property type="project" value="TreeGrafter"/>
</dbReference>
<dbReference type="InterPro" id="IPR035965">
    <property type="entry name" value="PAS-like_dom_sf"/>
</dbReference>
<dbReference type="Pfam" id="PF07494">
    <property type="entry name" value="Reg_prop"/>
    <property type="match status" value="2"/>
</dbReference>
<sequence>MKALVNSLSQLCLTLLATLALSGQVAASIQFETLAAEHGLSMNTVNDLVTDQSGYLWVATQAGLNRYNGAEIKVYLKNGNSGPSANHISHLYYSKSGRLWLSTLSDGINRYDHKNDAFEHFKDVTDLPQTGIQAISEDNEGNIWFGSDQGIFIFDPKSLNVTSQYKLNQANLSGENISHIYFDDLKRVWVAHENGLQLFDSHAKRFHGFQHPALNQPIHAITQGEDHRLWVANEQDALICVSLLEDQYSNPLVELKQDVLPASLTGFAISDLQQDRQNNLWIAFANAGLGWLSQDRSEFKHLKYEPGNITSLRSTAMTKLWLDEENQLWIGSKGDGLSKTYLNGLVFNTINQYSFDNHNLLDTDIRSIYRDSSNQLWIGTAQGLYLADESADKQITGFSRFEHPDFNPYSFISFIKQDAEGTYWIGTRGEGLYLYDSHNAHIKQYRHNASDPKTIASDYLYSLYFDNQQQAWVTTKDGGLSLFLGQENGFRTWAASSDDSYGLPINEVTNVLQDDANNYWVLTYGGGLIQMTPQGKMTEYSPQTLPQFPSKHLFKAYIIDEKLWISSSDGVFAFDPNSKQVQLLNKDSGLIDNVAYLMLKDNIDQLWIGTSNGLSVYNPKENSYKNYTDIDGLQANEFNFGAGFVDSDNRVYLGGINGFNHILVSALPPIRAPKTPVIDEFLLLSKVQQLGPNNRFSQAGYIGYAKMLNLSHKDALFAFKFHSVHLHHASQISYEYRMQGLHNQWFSDQNSYRAHFTGLAPGQYQFQVRARNINQQYSPTRTLDIYIAPAPWQTWWAYLLYLLAATVIVWLLVSMQLKKFRTKVEMMEKVAKSEQRLQLSLWGSGDEFWDWDLAAKKAIRSNVFLTYPEVEKNLAHTLNTVVHPDDLLEVQSDIEKCLKLGKQDFELTYRGLGLDGSWIWVLNRGKVVERDEQGRPKRITGTIKNIQTLKETEAQLKALNIELEDRVKARTEELQLTRDELIDKEKMATLGGLVASITHEINTPIGISVTAISHLADSVDEFNRKYDAGEVSHEDFQAYQDEVADCTKLVLSNLNRASTLIQSFKKVSVDQSHEDLRDFNLKHYLDEIFVSLKPLLSRTPHSYHYECPEDIVLHSHPGAFYQIISNLINNSIIHGFKQGESGNLSLTFVEHQDGLTMTYQDDGHGMTESVKQQIFTPFFTTKRGKGGSGLGMNILFNLVNQVLKGKVDLITEPEKGAKFVIELPKQIYSSEVHKD</sequence>
<dbReference type="EC" id="2.7.13.3" evidence="2"/>
<dbReference type="SUPFAM" id="SSF55874">
    <property type="entry name" value="ATPase domain of HSP90 chaperone/DNA topoisomerase II/histidine kinase"/>
    <property type="match status" value="1"/>
</dbReference>
<evidence type="ECO:0000256" key="4">
    <source>
        <dbReference type="SAM" id="Coils"/>
    </source>
</evidence>
<dbReference type="InterPro" id="IPR005467">
    <property type="entry name" value="His_kinase_dom"/>
</dbReference>
<comment type="catalytic activity">
    <reaction evidence="1">
        <text>ATP + protein L-histidine = ADP + protein N-phospho-L-histidine.</text>
        <dbReference type="EC" id="2.7.13.3"/>
    </reaction>
</comment>
<dbReference type="Gene3D" id="3.30.450.20">
    <property type="entry name" value="PAS domain"/>
    <property type="match status" value="1"/>
</dbReference>
<name>A0A411PFD1_9GAMM</name>
<evidence type="ECO:0000313" key="9">
    <source>
        <dbReference type="EMBL" id="QBF82188.1"/>
    </source>
</evidence>
<accession>A0A411PFD1</accession>
<dbReference type="Pfam" id="PF08447">
    <property type="entry name" value="PAS_3"/>
    <property type="match status" value="1"/>
</dbReference>
<dbReference type="Gene3D" id="3.30.565.10">
    <property type="entry name" value="Histidine kinase-like ATPase, C-terminal domain"/>
    <property type="match status" value="1"/>
</dbReference>
<dbReference type="SUPFAM" id="SSF55785">
    <property type="entry name" value="PYP-like sensor domain (PAS domain)"/>
    <property type="match status" value="1"/>
</dbReference>